<comment type="caution">
    <text evidence="4">The sequence shown here is derived from an EMBL/GenBank/DDBJ whole genome shotgun (WGS) entry which is preliminary data.</text>
</comment>
<feature type="compositionally biased region" description="Basic and acidic residues" evidence="2">
    <location>
        <begin position="8"/>
        <end position="25"/>
    </location>
</feature>
<dbReference type="SUPFAM" id="SSF53335">
    <property type="entry name" value="S-adenosyl-L-methionine-dependent methyltransferases"/>
    <property type="match status" value="1"/>
</dbReference>
<protein>
    <recommendedName>
        <fullName evidence="3">Methyltransferase type 11 domain-containing protein</fullName>
    </recommendedName>
</protein>
<dbReference type="EMBL" id="BAAAKV010000044">
    <property type="protein sequence ID" value="GAA1183396.1"/>
    <property type="molecule type" value="Genomic_DNA"/>
</dbReference>
<dbReference type="Proteomes" id="UP001501371">
    <property type="component" value="Unassembled WGS sequence"/>
</dbReference>
<evidence type="ECO:0000256" key="2">
    <source>
        <dbReference type="SAM" id="MobiDB-lite"/>
    </source>
</evidence>
<evidence type="ECO:0000259" key="3">
    <source>
        <dbReference type="Pfam" id="PF08241"/>
    </source>
</evidence>
<sequence length="294" mass="32488">MKSNASKRVADFERHVADPTARQRDHEQVVNEYYELVNETCQSFWGTTHHFSVYTGEESLAEAAENTERLLVDRGGFGPGMRLLDIGCGVGGPAFTVARHSGAHVTGLDMVPSRVETARTGAAERELTPMTSFEVGDALKLHYPQNHFDGAYSIEALCHVPDKRQAHREAARVLRPGAPWVGYDWILRDTASAADIERFAEPICRLHGLSHLSTLGQVREDLEASGFTIEELCEASELGDLEQNWIQLDQFTNAGPQEQLPARLKLLVRGAEALVAGARAHVFGIAFWLARTSR</sequence>
<dbReference type="PANTHER" id="PTHR44068">
    <property type="entry name" value="ZGC:194242"/>
    <property type="match status" value="1"/>
</dbReference>
<dbReference type="RefSeq" id="WP_344279868.1">
    <property type="nucleotide sequence ID" value="NZ_BAAAKV010000044.1"/>
</dbReference>
<evidence type="ECO:0000313" key="4">
    <source>
        <dbReference type="EMBL" id="GAA1183396.1"/>
    </source>
</evidence>
<dbReference type="Pfam" id="PF08241">
    <property type="entry name" value="Methyltransf_11"/>
    <property type="match status" value="1"/>
</dbReference>
<dbReference type="Gene3D" id="3.40.50.150">
    <property type="entry name" value="Vaccinia Virus protein VP39"/>
    <property type="match status" value="1"/>
</dbReference>
<proteinExistence type="predicted"/>
<feature type="region of interest" description="Disordered" evidence="2">
    <location>
        <begin position="1"/>
        <end position="25"/>
    </location>
</feature>
<feature type="domain" description="Methyltransferase type 11" evidence="3">
    <location>
        <begin position="84"/>
        <end position="177"/>
    </location>
</feature>
<evidence type="ECO:0000313" key="5">
    <source>
        <dbReference type="Proteomes" id="UP001501371"/>
    </source>
</evidence>
<dbReference type="PANTHER" id="PTHR44068:SF6">
    <property type="entry name" value="SAM-DEPENDENT METHYLTRANSFERASE ERG6_SMT-TYPE DOMAIN-CONTAINING PROTEIN"/>
    <property type="match status" value="1"/>
</dbReference>
<evidence type="ECO:0000256" key="1">
    <source>
        <dbReference type="ARBA" id="ARBA00022679"/>
    </source>
</evidence>
<accession>A0ABN1UZ32</accession>
<keyword evidence="1" id="KW-0808">Transferase</keyword>
<dbReference type="InterPro" id="IPR029063">
    <property type="entry name" value="SAM-dependent_MTases_sf"/>
</dbReference>
<reference evidence="4 5" key="1">
    <citation type="journal article" date="2019" name="Int. J. Syst. Evol. Microbiol.">
        <title>The Global Catalogue of Microorganisms (GCM) 10K type strain sequencing project: providing services to taxonomists for standard genome sequencing and annotation.</title>
        <authorList>
            <consortium name="The Broad Institute Genomics Platform"/>
            <consortium name="The Broad Institute Genome Sequencing Center for Infectious Disease"/>
            <person name="Wu L."/>
            <person name="Ma J."/>
        </authorList>
    </citation>
    <scope>NUCLEOTIDE SEQUENCE [LARGE SCALE GENOMIC DNA]</scope>
    <source>
        <strain evidence="4 5">JCM 12696</strain>
    </source>
</reference>
<dbReference type="InterPro" id="IPR013216">
    <property type="entry name" value="Methyltransf_11"/>
</dbReference>
<organism evidence="4 5">
    <name type="scientific">Streptomyces hebeiensis</name>
    <dbReference type="NCBI Taxonomy" id="229486"/>
    <lineage>
        <taxon>Bacteria</taxon>
        <taxon>Bacillati</taxon>
        <taxon>Actinomycetota</taxon>
        <taxon>Actinomycetes</taxon>
        <taxon>Kitasatosporales</taxon>
        <taxon>Streptomycetaceae</taxon>
        <taxon>Streptomyces</taxon>
    </lineage>
</organism>
<gene>
    <name evidence="4" type="ORF">GCM10009654_45980</name>
</gene>
<name>A0ABN1UZ32_9ACTN</name>
<dbReference type="InterPro" id="IPR050447">
    <property type="entry name" value="Erg6_SMT_methyltransf"/>
</dbReference>
<keyword evidence="5" id="KW-1185">Reference proteome</keyword>
<dbReference type="CDD" id="cd02440">
    <property type="entry name" value="AdoMet_MTases"/>
    <property type="match status" value="1"/>
</dbReference>